<protein>
    <submittedName>
        <fullName evidence="2">Uncharacterized protein</fullName>
    </submittedName>
</protein>
<dbReference type="Proteomes" id="UP000092993">
    <property type="component" value="Unassembled WGS sequence"/>
</dbReference>
<reference evidence="2 3" key="1">
    <citation type="submission" date="2016-03" db="EMBL/GenBank/DDBJ databases">
        <title>Whole genome sequencing of Grifola frondosa 9006-11.</title>
        <authorList>
            <person name="Min B."/>
            <person name="Park H."/>
            <person name="Kim J.-G."/>
            <person name="Cho H."/>
            <person name="Oh Y.-L."/>
            <person name="Kong W.-S."/>
            <person name="Choi I.-G."/>
        </authorList>
    </citation>
    <scope>NUCLEOTIDE SEQUENCE [LARGE SCALE GENOMIC DNA]</scope>
    <source>
        <strain evidence="2 3">9006-11</strain>
    </source>
</reference>
<accession>A0A1C7MLC6</accession>
<dbReference type="AlphaFoldDB" id="A0A1C7MLC6"/>
<name>A0A1C7MLC6_GRIFR</name>
<feature type="region of interest" description="Disordered" evidence="1">
    <location>
        <begin position="32"/>
        <end position="58"/>
    </location>
</feature>
<gene>
    <name evidence="2" type="ORF">A0H81_02647</name>
</gene>
<sequence length="129" mass="13951">MADALTSGDVDWVFAGELSEILRLSAGQQKIGGKHGATAGQVRGDEINPYTGPPNLKPGCAVRPAHPVEEVRRIADNADATHGDEYPSWFLSTLFANTPVLQEQVLIRVCPPGSVIAYMEHLLVHYDIC</sequence>
<evidence type="ECO:0000256" key="1">
    <source>
        <dbReference type="SAM" id="MobiDB-lite"/>
    </source>
</evidence>
<keyword evidence="3" id="KW-1185">Reference proteome</keyword>
<dbReference type="EMBL" id="LUGG01000002">
    <property type="protein sequence ID" value="OBZ77662.1"/>
    <property type="molecule type" value="Genomic_DNA"/>
</dbReference>
<evidence type="ECO:0000313" key="2">
    <source>
        <dbReference type="EMBL" id="OBZ77662.1"/>
    </source>
</evidence>
<evidence type="ECO:0000313" key="3">
    <source>
        <dbReference type="Proteomes" id="UP000092993"/>
    </source>
</evidence>
<proteinExistence type="predicted"/>
<comment type="caution">
    <text evidence="2">The sequence shown here is derived from an EMBL/GenBank/DDBJ whole genome shotgun (WGS) entry which is preliminary data.</text>
</comment>
<organism evidence="2 3">
    <name type="scientific">Grifola frondosa</name>
    <name type="common">Maitake</name>
    <name type="synonym">Polyporus frondosus</name>
    <dbReference type="NCBI Taxonomy" id="5627"/>
    <lineage>
        <taxon>Eukaryota</taxon>
        <taxon>Fungi</taxon>
        <taxon>Dikarya</taxon>
        <taxon>Basidiomycota</taxon>
        <taxon>Agaricomycotina</taxon>
        <taxon>Agaricomycetes</taxon>
        <taxon>Polyporales</taxon>
        <taxon>Grifolaceae</taxon>
        <taxon>Grifola</taxon>
    </lineage>
</organism>